<sequence>MSGSSGACTANTASAPDTWGSNAWRARARSGPGATKEFWRRTKGEGAVESMDARVKYAFLTSDTGTTAPSQNPSAAPMTLPTPILATPSIHASHSKETSTQIAKVKGKMRRANRLQDFEVCFLRRELKGTGWAGRRCCGVAWLWRGWACHWGPSRPWWKSVFGTRQKLYFSPSRRCEECSSRTHKDRTSVPAGQFCRHSGSDIRPQTGQVRQHTDETFGHFLPQLRPHKDRTSHGIIPLPGGRKSAEFAVVYMWQRCKGEKDECGSQSQAHSLPGGKPRHSKR</sequence>
<evidence type="ECO:0000313" key="3">
    <source>
        <dbReference type="Proteomes" id="UP001218188"/>
    </source>
</evidence>
<feature type="region of interest" description="Disordered" evidence="1">
    <location>
        <begin position="1"/>
        <end position="37"/>
    </location>
</feature>
<evidence type="ECO:0000313" key="2">
    <source>
        <dbReference type="EMBL" id="KAJ7041601.1"/>
    </source>
</evidence>
<reference evidence="2" key="1">
    <citation type="submission" date="2023-03" db="EMBL/GenBank/DDBJ databases">
        <title>Massive genome expansion in bonnet fungi (Mycena s.s.) driven by repeated elements and novel gene families across ecological guilds.</title>
        <authorList>
            <consortium name="Lawrence Berkeley National Laboratory"/>
            <person name="Harder C.B."/>
            <person name="Miyauchi S."/>
            <person name="Viragh M."/>
            <person name="Kuo A."/>
            <person name="Thoen E."/>
            <person name="Andreopoulos B."/>
            <person name="Lu D."/>
            <person name="Skrede I."/>
            <person name="Drula E."/>
            <person name="Henrissat B."/>
            <person name="Morin E."/>
            <person name="Kohler A."/>
            <person name="Barry K."/>
            <person name="LaButti K."/>
            <person name="Morin E."/>
            <person name="Salamov A."/>
            <person name="Lipzen A."/>
            <person name="Mereny Z."/>
            <person name="Hegedus B."/>
            <person name="Baldrian P."/>
            <person name="Stursova M."/>
            <person name="Weitz H."/>
            <person name="Taylor A."/>
            <person name="Grigoriev I.V."/>
            <person name="Nagy L.G."/>
            <person name="Martin F."/>
            <person name="Kauserud H."/>
        </authorList>
    </citation>
    <scope>NUCLEOTIDE SEQUENCE</scope>
    <source>
        <strain evidence="2">CBHHK200</strain>
    </source>
</reference>
<feature type="region of interest" description="Disordered" evidence="1">
    <location>
        <begin position="261"/>
        <end position="283"/>
    </location>
</feature>
<evidence type="ECO:0000256" key="1">
    <source>
        <dbReference type="SAM" id="MobiDB-lite"/>
    </source>
</evidence>
<dbReference type="EMBL" id="JARJCM010000016">
    <property type="protein sequence ID" value="KAJ7041601.1"/>
    <property type="molecule type" value="Genomic_DNA"/>
</dbReference>
<dbReference type="AlphaFoldDB" id="A0AAD6XB65"/>
<accession>A0AAD6XB65</accession>
<name>A0AAD6XB65_9AGAR</name>
<gene>
    <name evidence="2" type="ORF">C8F04DRAFT_1177056</name>
</gene>
<protein>
    <submittedName>
        <fullName evidence="2">Uncharacterized protein</fullName>
    </submittedName>
</protein>
<comment type="caution">
    <text evidence="2">The sequence shown here is derived from an EMBL/GenBank/DDBJ whole genome shotgun (WGS) entry which is preliminary data.</text>
</comment>
<organism evidence="2 3">
    <name type="scientific">Mycena alexandri</name>
    <dbReference type="NCBI Taxonomy" id="1745969"/>
    <lineage>
        <taxon>Eukaryota</taxon>
        <taxon>Fungi</taxon>
        <taxon>Dikarya</taxon>
        <taxon>Basidiomycota</taxon>
        <taxon>Agaricomycotina</taxon>
        <taxon>Agaricomycetes</taxon>
        <taxon>Agaricomycetidae</taxon>
        <taxon>Agaricales</taxon>
        <taxon>Marasmiineae</taxon>
        <taxon>Mycenaceae</taxon>
        <taxon>Mycena</taxon>
    </lineage>
</organism>
<keyword evidence="3" id="KW-1185">Reference proteome</keyword>
<dbReference type="Proteomes" id="UP001218188">
    <property type="component" value="Unassembled WGS sequence"/>
</dbReference>
<proteinExistence type="predicted"/>
<feature type="compositionally biased region" description="Polar residues" evidence="1">
    <location>
        <begin position="1"/>
        <end position="21"/>
    </location>
</feature>